<dbReference type="OrthoDB" id="4540717at2759"/>
<organism evidence="2 3">
    <name type="scientific">Paracoccidioides brasiliensis (strain Pb18)</name>
    <dbReference type="NCBI Taxonomy" id="502780"/>
    <lineage>
        <taxon>Eukaryota</taxon>
        <taxon>Fungi</taxon>
        <taxon>Dikarya</taxon>
        <taxon>Ascomycota</taxon>
        <taxon>Pezizomycotina</taxon>
        <taxon>Eurotiomycetes</taxon>
        <taxon>Eurotiomycetidae</taxon>
        <taxon>Onygenales</taxon>
        <taxon>Ajellomycetaceae</taxon>
        <taxon>Paracoccidioides</taxon>
    </lineage>
</organism>
<dbReference type="KEGG" id="pbn:PADG_02439"/>
<dbReference type="EMBL" id="KN275959">
    <property type="protein sequence ID" value="EEH46341.1"/>
    <property type="molecule type" value="Genomic_DNA"/>
</dbReference>
<feature type="region of interest" description="Disordered" evidence="1">
    <location>
        <begin position="1"/>
        <end position="43"/>
    </location>
</feature>
<dbReference type="RefSeq" id="XP_010758455.1">
    <property type="nucleotide sequence ID" value="XM_010760153.1"/>
</dbReference>
<dbReference type="VEuPathDB" id="FungiDB:PADG_02439"/>
<feature type="compositionally biased region" description="Polar residues" evidence="1">
    <location>
        <begin position="24"/>
        <end position="34"/>
    </location>
</feature>
<dbReference type="Proteomes" id="UP000001628">
    <property type="component" value="Unassembled WGS sequence"/>
</dbReference>
<proteinExistence type="predicted"/>
<dbReference type="STRING" id="502780.C1G5I4"/>
<dbReference type="InParanoid" id="C1G5I4"/>
<sequence length="85" mass="9094">MPSDGKKTGGGGQQAPGDAKSEAKTSTSNSSAPSKYQIVKKGWGDRKNFQHSYGLGMGVDDFEEGNAILDKMMEHDVENMKNGNN</sequence>
<gene>
    <name evidence="2" type="ORF">PADG_02439</name>
</gene>
<dbReference type="HOGENOM" id="CLU_160164_0_0_1"/>
<keyword evidence="3" id="KW-1185">Reference proteome</keyword>
<name>C1G5I4_PARBD</name>
<dbReference type="AlphaFoldDB" id="C1G5I4"/>
<dbReference type="eggNOG" id="ENOG502T5G6">
    <property type="taxonomic scope" value="Eukaryota"/>
</dbReference>
<dbReference type="GeneID" id="22581917"/>
<evidence type="ECO:0000256" key="1">
    <source>
        <dbReference type="SAM" id="MobiDB-lite"/>
    </source>
</evidence>
<reference evidence="2 3" key="1">
    <citation type="journal article" date="2011" name="PLoS Genet.">
        <title>Comparative genomic analysis of human fungal pathogens causing paracoccidioidomycosis.</title>
        <authorList>
            <person name="Desjardins C.A."/>
            <person name="Champion M.D."/>
            <person name="Holder J.W."/>
            <person name="Muszewska A."/>
            <person name="Goldberg J."/>
            <person name="Bailao A.M."/>
            <person name="Brigido M.M."/>
            <person name="Ferreira M.E."/>
            <person name="Garcia A.M."/>
            <person name="Grynberg M."/>
            <person name="Gujja S."/>
            <person name="Heiman D.I."/>
            <person name="Henn M.R."/>
            <person name="Kodira C.D."/>
            <person name="Leon-Narvaez H."/>
            <person name="Longo L.V."/>
            <person name="Ma L.J."/>
            <person name="Malavazi I."/>
            <person name="Matsuo A.L."/>
            <person name="Morais F.V."/>
            <person name="Pereira M."/>
            <person name="Rodriguez-Brito S."/>
            <person name="Sakthikumar S."/>
            <person name="Salem-Izacc S.M."/>
            <person name="Sykes S.M."/>
            <person name="Teixeira M.M."/>
            <person name="Vallejo M.C."/>
            <person name="Walter M.E."/>
            <person name="Yandava C."/>
            <person name="Young S."/>
            <person name="Zeng Q."/>
            <person name="Zucker J."/>
            <person name="Felipe M.S."/>
            <person name="Goldman G.H."/>
            <person name="Haas B.J."/>
            <person name="McEwen J.G."/>
            <person name="Nino-Vega G."/>
            <person name="Puccia R."/>
            <person name="San-Blas G."/>
            <person name="Soares C.M."/>
            <person name="Birren B.W."/>
            <person name="Cuomo C.A."/>
        </authorList>
    </citation>
    <scope>NUCLEOTIDE SEQUENCE [LARGE SCALE GENOMIC DNA]</scope>
    <source>
        <strain evidence="2 3">Pb18</strain>
    </source>
</reference>
<dbReference type="OMA" id="EHDVENM"/>
<evidence type="ECO:0000313" key="2">
    <source>
        <dbReference type="EMBL" id="EEH46341.1"/>
    </source>
</evidence>
<protein>
    <submittedName>
        <fullName evidence="2">Uncharacterized protein</fullName>
    </submittedName>
</protein>
<accession>C1G5I4</accession>
<evidence type="ECO:0000313" key="3">
    <source>
        <dbReference type="Proteomes" id="UP000001628"/>
    </source>
</evidence>